<dbReference type="Proteomes" id="UP000270296">
    <property type="component" value="Unassembled WGS sequence"/>
</dbReference>
<feature type="transmembrane region" description="Helical" evidence="5">
    <location>
        <begin position="229"/>
        <end position="249"/>
    </location>
</feature>
<evidence type="ECO:0000256" key="5">
    <source>
        <dbReference type="SAM" id="Phobius"/>
    </source>
</evidence>
<name>A0A183I9Z7_9BILA</name>
<dbReference type="OrthoDB" id="5785725at2759"/>
<dbReference type="WBParaSite" id="SBAD_0000046101-mRNA-1">
    <property type="protein sequence ID" value="SBAD_0000046101-mRNA-1"/>
    <property type="gene ID" value="SBAD_0000046101"/>
</dbReference>
<gene>
    <name evidence="7" type="ORF">SBAD_LOCUS441</name>
</gene>
<dbReference type="Gene3D" id="1.20.1070.10">
    <property type="entry name" value="Rhodopsin 7-helix transmembrane proteins"/>
    <property type="match status" value="1"/>
</dbReference>
<dbReference type="PANTHER" id="PTHR46709:SF15">
    <property type="entry name" value="G_PROTEIN_RECEP_F1_2 DOMAIN-CONTAINING PROTEIN"/>
    <property type="match status" value="1"/>
</dbReference>
<evidence type="ECO:0000313" key="7">
    <source>
        <dbReference type="EMBL" id="VDO83584.1"/>
    </source>
</evidence>
<keyword evidence="4 5" id="KW-0472">Membrane</keyword>
<dbReference type="PROSITE" id="PS50262">
    <property type="entry name" value="G_PROTEIN_RECEP_F1_2"/>
    <property type="match status" value="1"/>
</dbReference>
<feature type="transmembrane region" description="Helical" evidence="5">
    <location>
        <begin position="173"/>
        <end position="195"/>
    </location>
</feature>
<evidence type="ECO:0000256" key="2">
    <source>
        <dbReference type="ARBA" id="ARBA00022692"/>
    </source>
</evidence>
<feature type="transmembrane region" description="Helical" evidence="5">
    <location>
        <begin position="136"/>
        <end position="153"/>
    </location>
</feature>
<reference evidence="7 8" key="2">
    <citation type="submission" date="2018-11" db="EMBL/GenBank/DDBJ databases">
        <authorList>
            <consortium name="Pathogen Informatics"/>
        </authorList>
    </citation>
    <scope>NUCLEOTIDE SEQUENCE [LARGE SCALE GENOMIC DNA]</scope>
</reference>
<protein>
    <submittedName>
        <fullName evidence="9">G_PROTEIN_RECEP_F1_2 domain-containing protein</fullName>
    </submittedName>
</protein>
<feature type="transmembrane region" description="Helical" evidence="5">
    <location>
        <begin position="28"/>
        <end position="52"/>
    </location>
</feature>
<keyword evidence="8" id="KW-1185">Reference proteome</keyword>
<evidence type="ECO:0000313" key="8">
    <source>
        <dbReference type="Proteomes" id="UP000270296"/>
    </source>
</evidence>
<dbReference type="AlphaFoldDB" id="A0A183I9Z7"/>
<evidence type="ECO:0000259" key="6">
    <source>
        <dbReference type="PROSITE" id="PS50262"/>
    </source>
</evidence>
<dbReference type="PANTHER" id="PTHR46709">
    <property type="entry name" value="PROTEIN CBG23488-RELATED"/>
    <property type="match status" value="1"/>
</dbReference>
<dbReference type="InterPro" id="IPR017452">
    <property type="entry name" value="GPCR_Rhodpsn_7TM"/>
</dbReference>
<dbReference type="GO" id="GO:0016020">
    <property type="term" value="C:membrane"/>
    <property type="evidence" value="ECO:0007669"/>
    <property type="project" value="UniProtKB-SubCell"/>
</dbReference>
<evidence type="ECO:0000256" key="4">
    <source>
        <dbReference type="ARBA" id="ARBA00023136"/>
    </source>
</evidence>
<accession>A0A183I9Z7</accession>
<organism evidence="9">
    <name type="scientific">Soboliphyme baturini</name>
    <dbReference type="NCBI Taxonomy" id="241478"/>
    <lineage>
        <taxon>Eukaryota</taxon>
        <taxon>Metazoa</taxon>
        <taxon>Ecdysozoa</taxon>
        <taxon>Nematoda</taxon>
        <taxon>Enoplea</taxon>
        <taxon>Dorylaimia</taxon>
        <taxon>Dioctophymatida</taxon>
        <taxon>Dioctophymatoidea</taxon>
        <taxon>Soboliphymatidae</taxon>
        <taxon>Soboliphyme</taxon>
    </lineage>
</organism>
<feature type="domain" description="G-protein coupled receptors family 1 profile" evidence="6">
    <location>
        <begin position="45"/>
        <end position="290"/>
    </location>
</feature>
<feature type="transmembrane region" description="Helical" evidence="5">
    <location>
        <begin position="64"/>
        <end position="82"/>
    </location>
</feature>
<evidence type="ECO:0000256" key="3">
    <source>
        <dbReference type="ARBA" id="ARBA00022989"/>
    </source>
</evidence>
<comment type="subcellular location">
    <subcellularLocation>
        <location evidence="1">Membrane</location>
    </subcellularLocation>
</comment>
<reference evidence="9" key="1">
    <citation type="submission" date="2016-06" db="UniProtKB">
        <authorList>
            <consortium name="WormBaseParasite"/>
        </authorList>
    </citation>
    <scope>IDENTIFICATION</scope>
</reference>
<proteinExistence type="predicted"/>
<feature type="transmembrane region" description="Helical" evidence="5">
    <location>
        <begin position="102"/>
        <end position="124"/>
    </location>
</feature>
<evidence type="ECO:0000313" key="9">
    <source>
        <dbReference type="WBParaSite" id="SBAD_0000046101-mRNA-1"/>
    </source>
</evidence>
<evidence type="ECO:0000256" key="1">
    <source>
        <dbReference type="ARBA" id="ARBA00004370"/>
    </source>
</evidence>
<dbReference type="EMBL" id="UZAM01001130">
    <property type="protein sequence ID" value="VDO83584.1"/>
    <property type="molecule type" value="Genomic_DNA"/>
</dbReference>
<sequence length="322" mass="37288">MEFESTNTSIGLEDGNLCYYEPVDYTRFLLVIVGGTPFALLGLFTNSMLLFLYGKKRYIRAPQLFLAALALFDICICALYLLLFSVDALALYCHMEPLWLMWHYYCLPLFTVSRIVQMSSAYLTVVSTVDSHHYRLWCTLTVVALSTALRIVTYWEYELLAANPDYNRIYNLYFINVIQVFLPFVVLVIFNVALVNQIRKRIRLTRLFYLLLPFRSMISTNLIDASYTTIAIVTTYLMCNAYSFIIGICEQLAQHWLKNPDSSSNDFYTISSDVISLLFMYNSVLRLFIYCTCNLQCKNDILNMLHFGRSCVSHRNEPTTSL</sequence>
<dbReference type="SUPFAM" id="SSF81321">
    <property type="entry name" value="Family A G protein-coupled receptor-like"/>
    <property type="match status" value="1"/>
</dbReference>
<keyword evidence="2 5" id="KW-0812">Transmembrane</keyword>
<feature type="transmembrane region" description="Helical" evidence="5">
    <location>
        <begin position="270"/>
        <end position="289"/>
    </location>
</feature>
<keyword evidence="3 5" id="KW-1133">Transmembrane helix</keyword>